<feature type="binding site" evidence="9">
    <location>
        <begin position="108"/>
        <end position="115"/>
    </location>
    <ligand>
        <name>GTP</name>
        <dbReference type="ChEBI" id="CHEBI:37565"/>
    </ligand>
</feature>
<keyword evidence="5 9" id="KW-0342">GTP-binding</keyword>
<dbReference type="GO" id="GO:0006614">
    <property type="term" value="P:SRP-dependent cotranslational protein targeting to membrane"/>
    <property type="evidence" value="ECO:0007669"/>
    <property type="project" value="InterPro"/>
</dbReference>
<evidence type="ECO:0000259" key="12">
    <source>
        <dbReference type="SMART" id="SM00963"/>
    </source>
</evidence>
<dbReference type="Gene3D" id="3.40.50.300">
    <property type="entry name" value="P-loop containing nucleotide triphosphate hydrolases"/>
    <property type="match status" value="1"/>
</dbReference>
<comment type="subunit">
    <text evidence="9">Part of the signal recognition particle protein translocation system, which is composed of SRP and FtsY.</text>
</comment>
<dbReference type="InterPro" id="IPR004125">
    <property type="entry name" value="Signal_recog_particle_SRP54_M"/>
</dbReference>
<evidence type="ECO:0000259" key="10">
    <source>
        <dbReference type="SMART" id="SM00382"/>
    </source>
</evidence>
<dbReference type="NCBIfam" id="TIGR00959">
    <property type="entry name" value="ffh"/>
    <property type="match status" value="1"/>
</dbReference>
<dbReference type="Proteomes" id="UP000093352">
    <property type="component" value="Unassembled WGS sequence"/>
</dbReference>
<dbReference type="RefSeq" id="WP_068914178.1">
    <property type="nucleotide sequence ID" value="NZ_MBEW02000003.1"/>
</dbReference>
<dbReference type="GO" id="GO:0003924">
    <property type="term" value="F:GTPase activity"/>
    <property type="evidence" value="ECO:0007669"/>
    <property type="project" value="UniProtKB-UniRule"/>
</dbReference>
<keyword evidence="9" id="KW-0963">Cytoplasm</keyword>
<dbReference type="InterPro" id="IPR022941">
    <property type="entry name" value="SRP54"/>
</dbReference>
<dbReference type="AlphaFoldDB" id="A0A371IN71"/>
<protein>
    <recommendedName>
        <fullName evidence="9">Signal recognition particle protein</fullName>
        <ecNumber evidence="9">3.6.5.4</ecNumber>
    </recommendedName>
    <alternativeName>
        <fullName evidence="9">Fifty-four homolog</fullName>
    </alternativeName>
</protein>
<evidence type="ECO:0000256" key="9">
    <source>
        <dbReference type="HAMAP-Rule" id="MF_00306"/>
    </source>
</evidence>
<feature type="domain" description="AAA+ ATPase" evidence="10">
    <location>
        <begin position="100"/>
        <end position="246"/>
    </location>
</feature>
<dbReference type="SMART" id="SM00963">
    <property type="entry name" value="SRP54_N"/>
    <property type="match status" value="1"/>
</dbReference>
<dbReference type="InterPro" id="IPR042101">
    <property type="entry name" value="SRP54_N_sf"/>
</dbReference>
<dbReference type="InterPro" id="IPR013822">
    <property type="entry name" value="Signal_recog_particl_SRP54_hlx"/>
</dbReference>
<organism evidence="13 14">
    <name type="scientific">Criibacterium bergeronii</name>
    <dbReference type="NCBI Taxonomy" id="1871336"/>
    <lineage>
        <taxon>Bacteria</taxon>
        <taxon>Bacillati</taxon>
        <taxon>Bacillota</taxon>
        <taxon>Clostridia</taxon>
        <taxon>Peptostreptococcales</taxon>
        <taxon>Filifactoraceae</taxon>
        <taxon>Criibacterium</taxon>
    </lineage>
</organism>
<dbReference type="InterPro" id="IPR027417">
    <property type="entry name" value="P-loop_NTPase"/>
</dbReference>
<dbReference type="HAMAP" id="MF_00306">
    <property type="entry name" value="SRP54"/>
    <property type="match status" value="1"/>
</dbReference>
<feature type="binding site" evidence="9">
    <location>
        <begin position="248"/>
        <end position="251"/>
    </location>
    <ligand>
        <name>GTP</name>
        <dbReference type="ChEBI" id="CHEBI:37565"/>
    </ligand>
</feature>
<feature type="domain" description="SRP54-type proteins GTP-binding" evidence="11">
    <location>
        <begin position="101"/>
        <end position="296"/>
    </location>
</feature>
<reference evidence="13 14" key="1">
    <citation type="journal article" date="2016" name="Genome Announc.">
        <title>Draft Genome Sequence of Criibacterium bergeronii gen. nov., sp. nov., Strain CCRI-22567T, Isolated from a Vaginal Sample from a Woman with Bacterial Vaginosis.</title>
        <authorList>
            <person name="Maheux A.F."/>
            <person name="Berube E."/>
            <person name="Boudreau D.K."/>
            <person name="Raymond F."/>
            <person name="Corbeil J."/>
            <person name="Roy P.H."/>
            <person name="Boissinot M."/>
            <person name="Omar R.F."/>
        </authorList>
    </citation>
    <scope>NUCLEOTIDE SEQUENCE [LARGE SCALE GENOMIC DNA]</scope>
    <source>
        <strain evidence="13 14">CCRI-22567</strain>
    </source>
</reference>
<evidence type="ECO:0000256" key="1">
    <source>
        <dbReference type="ARBA" id="ARBA00005450"/>
    </source>
</evidence>
<evidence type="ECO:0000256" key="8">
    <source>
        <dbReference type="ARBA" id="ARBA00048027"/>
    </source>
</evidence>
<evidence type="ECO:0000313" key="14">
    <source>
        <dbReference type="Proteomes" id="UP000093352"/>
    </source>
</evidence>
<dbReference type="EMBL" id="MBEW02000003">
    <property type="protein sequence ID" value="RDY21921.1"/>
    <property type="molecule type" value="Genomic_DNA"/>
</dbReference>
<evidence type="ECO:0000256" key="3">
    <source>
        <dbReference type="ARBA" id="ARBA00022801"/>
    </source>
</evidence>
<keyword evidence="3 9" id="KW-0378">Hydrolase</keyword>
<dbReference type="SUPFAM" id="SSF52540">
    <property type="entry name" value="P-loop containing nucleoside triphosphate hydrolases"/>
    <property type="match status" value="1"/>
</dbReference>
<dbReference type="Pfam" id="PF02881">
    <property type="entry name" value="SRP54_N"/>
    <property type="match status" value="1"/>
</dbReference>
<keyword evidence="4 9" id="KW-0694">RNA-binding</keyword>
<dbReference type="Gene3D" id="1.20.120.140">
    <property type="entry name" value="Signal recognition particle SRP54, nucleotide-binding domain"/>
    <property type="match status" value="1"/>
</dbReference>
<dbReference type="Pfam" id="PF02978">
    <property type="entry name" value="SRP_SPB"/>
    <property type="match status" value="1"/>
</dbReference>
<dbReference type="InterPro" id="IPR003593">
    <property type="entry name" value="AAA+_ATPase"/>
</dbReference>
<gene>
    <name evidence="9" type="primary">ffh</name>
    <name evidence="13" type="ORF">BBG48_002285</name>
</gene>
<evidence type="ECO:0000313" key="13">
    <source>
        <dbReference type="EMBL" id="RDY21921.1"/>
    </source>
</evidence>
<proteinExistence type="inferred from homology"/>
<dbReference type="SUPFAM" id="SSF47446">
    <property type="entry name" value="Signal peptide-binding domain"/>
    <property type="match status" value="1"/>
</dbReference>
<dbReference type="InterPro" id="IPR000897">
    <property type="entry name" value="SRP54_GTPase_dom"/>
</dbReference>
<dbReference type="PANTHER" id="PTHR11564">
    <property type="entry name" value="SIGNAL RECOGNITION PARTICLE 54K PROTEIN SRP54"/>
    <property type="match status" value="1"/>
</dbReference>
<keyword evidence="6 9" id="KW-0733">Signal recognition particle</keyword>
<dbReference type="GO" id="GO:0008312">
    <property type="term" value="F:7S RNA binding"/>
    <property type="evidence" value="ECO:0007669"/>
    <property type="project" value="InterPro"/>
</dbReference>
<dbReference type="InterPro" id="IPR004780">
    <property type="entry name" value="SRP"/>
</dbReference>
<accession>A0A371IN71</accession>
<evidence type="ECO:0000256" key="5">
    <source>
        <dbReference type="ARBA" id="ARBA00023134"/>
    </source>
</evidence>
<comment type="subcellular location">
    <subcellularLocation>
        <location evidence="9">Cytoplasm</location>
    </subcellularLocation>
    <text evidence="9">The SRP-RNC complex is targeted to the cytoplasmic membrane.</text>
</comment>
<feature type="domain" description="Signal recognition particle SRP54 helical bundle" evidence="12">
    <location>
        <begin position="2"/>
        <end position="87"/>
    </location>
</feature>
<name>A0A371IN71_9FIRM</name>
<comment type="similarity">
    <text evidence="1 9">Belongs to the GTP-binding SRP family. SRP54 subfamily.</text>
</comment>
<dbReference type="SMART" id="SM00382">
    <property type="entry name" value="AAA"/>
    <property type="match status" value="1"/>
</dbReference>
<evidence type="ECO:0000256" key="7">
    <source>
        <dbReference type="ARBA" id="ARBA00023274"/>
    </source>
</evidence>
<comment type="catalytic activity">
    <reaction evidence="8 9">
        <text>GTP + H2O = GDP + phosphate + H(+)</text>
        <dbReference type="Rhea" id="RHEA:19669"/>
        <dbReference type="ChEBI" id="CHEBI:15377"/>
        <dbReference type="ChEBI" id="CHEBI:15378"/>
        <dbReference type="ChEBI" id="CHEBI:37565"/>
        <dbReference type="ChEBI" id="CHEBI:43474"/>
        <dbReference type="ChEBI" id="CHEBI:58189"/>
        <dbReference type="EC" id="3.6.5.4"/>
    </reaction>
</comment>
<dbReference type="Pfam" id="PF00448">
    <property type="entry name" value="SRP54"/>
    <property type="match status" value="1"/>
</dbReference>
<comment type="caution">
    <text evidence="13">The sequence shown here is derived from an EMBL/GenBank/DDBJ whole genome shotgun (WGS) entry which is preliminary data.</text>
</comment>
<evidence type="ECO:0000256" key="2">
    <source>
        <dbReference type="ARBA" id="ARBA00022741"/>
    </source>
</evidence>
<keyword evidence="2 9" id="KW-0547">Nucleotide-binding</keyword>
<feature type="binding site" evidence="9">
    <location>
        <begin position="190"/>
        <end position="194"/>
    </location>
    <ligand>
        <name>GTP</name>
        <dbReference type="ChEBI" id="CHEBI:37565"/>
    </ligand>
</feature>
<dbReference type="PANTHER" id="PTHR11564:SF5">
    <property type="entry name" value="SIGNAL RECOGNITION PARTICLE SUBUNIT SRP54"/>
    <property type="match status" value="1"/>
</dbReference>
<dbReference type="EC" id="3.6.5.4" evidence="9"/>
<evidence type="ECO:0000259" key="11">
    <source>
        <dbReference type="SMART" id="SM00962"/>
    </source>
</evidence>
<keyword evidence="7 9" id="KW-0687">Ribonucleoprotein</keyword>
<comment type="domain">
    <text evidence="9">Composed of three domains: the N-terminal N domain, which is responsible for interactions with the ribosome, the central G domain, which binds GTP, and the C-terminal M domain, which binds the RNA and the signal sequence of the RNC.</text>
</comment>
<keyword evidence="14" id="KW-1185">Reference proteome</keyword>
<dbReference type="InterPro" id="IPR036891">
    <property type="entry name" value="Signal_recog_part_SRP54_M_sf"/>
</dbReference>
<dbReference type="STRING" id="1871336.BBG48_07140"/>
<dbReference type="FunFam" id="3.40.50.300:FF:000022">
    <property type="entry name" value="Signal recognition particle 54 kDa subunit"/>
    <property type="match status" value="1"/>
</dbReference>
<evidence type="ECO:0000256" key="6">
    <source>
        <dbReference type="ARBA" id="ARBA00023135"/>
    </source>
</evidence>
<dbReference type="CDD" id="cd18539">
    <property type="entry name" value="SRP_G"/>
    <property type="match status" value="1"/>
</dbReference>
<dbReference type="Gene3D" id="1.10.260.30">
    <property type="entry name" value="Signal recognition particle, SRP54 subunit, M-domain"/>
    <property type="match status" value="1"/>
</dbReference>
<comment type="function">
    <text evidence="9">Involved in targeting and insertion of nascent membrane proteins into the cytoplasmic membrane. Binds to the hydrophobic signal sequence of the ribosome-nascent chain (RNC) as it emerges from the ribosomes. The SRP-RNC complex is then targeted to the cytoplasmic membrane where it interacts with the SRP receptor FtsY.</text>
</comment>
<evidence type="ECO:0000256" key="4">
    <source>
        <dbReference type="ARBA" id="ARBA00022884"/>
    </source>
</evidence>
<dbReference type="GO" id="GO:0005525">
    <property type="term" value="F:GTP binding"/>
    <property type="evidence" value="ECO:0007669"/>
    <property type="project" value="UniProtKB-UniRule"/>
</dbReference>
<sequence length="445" mass="48890">MVFEGLSSKLQSALSGLKGKGVLTEKDVDNAMRQVKLSLLEADVNYKVVKDFVKTVKEKSIGEDVAKSLTPGQQVIKIVNDELKDLMGTVQNKINISSNPPTVVLMVGLQGAGKTTTSAKLAYNLKSIGKNPMLVACDVYRPAAIKQLEVLSKQAGVRFYSDESSNDPVQIASDAIKSAKTLGYDLVIIDTAGRLQIDETLMNELKNIKASVKPHEIMLVVDSMTGQEAVNIVQAFDEALGIDGVTLTKLDGDTRGGAALSIKAVTGKPIKYSAIGEKLGDLEPFYPDRMANRILGMGDVLSLIEKVSSSVDAQSADEMEKKFRKMDFNFDDFLSQMQQIKKMGPLKNILEMIPGISNQIKNIDIDDKELLKIEAIIQSMTKKERFDPSIIDASRKKRIAKGAGTEVSQVNRLLKQFQETKKMMKQFNNLAKPGKNKFKFPFMGM</sequence>
<dbReference type="SMART" id="SM00962">
    <property type="entry name" value="SRP54"/>
    <property type="match status" value="1"/>
</dbReference>
<dbReference type="GO" id="GO:0048500">
    <property type="term" value="C:signal recognition particle"/>
    <property type="evidence" value="ECO:0007669"/>
    <property type="project" value="UniProtKB-UniRule"/>
</dbReference>